<keyword evidence="13 15" id="KW-0141">cGMP biosynthesis</keyword>
<evidence type="ECO:0000256" key="15">
    <source>
        <dbReference type="RuleBase" id="RU003431"/>
    </source>
</evidence>
<evidence type="ECO:0000256" key="10">
    <source>
        <dbReference type="ARBA" id="ARBA00023170"/>
    </source>
</evidence>
<dbReference type="Pfam" id="PF01094">
    <property type="entry name" value="ANF_receptor"/>
    <property type="match status" value="1"/>
</dbReference>
<dbReference type="Gene3D" id="3.40.50.2300">
    <property type="match status" value="2"/>
</dbReference>
<dbReference type="SUPFAM" id="SSF55073">
    <property type="entry name" value="Nucleotide cyclase"/>
    <property type="match status" value="1"/>
</dbReference>
<keyword evidence="12 14" id="KW-0456">Lyase</keyword>
<dbReference type="GO" id="GO:0004672">
    <property type="term" value="F:protein kinase activity"/>
    <property type="evidence" value="ECO:0007669"/>
    <property type="project" value="InterPro"/>
</dbReference>
<dbReference type="InterPro" id="IPR050401">
    <property type="entry name" value="Cyclic_nucleotide_synthase"/>
</dbReference>
<organism evidence="21 22">
    <name type="scientific">Lutzomyia longipalpis</name>
    <name type="common">Sand fly</name>
    <dbReference type="NCBI Taxonomy" id="7200"/>
    <lineage>
        <taxon>Eukaryota</taxon>
        <taxon>Metazoa</taxon>
        <taxon>Ecdysozoa</taxon>
        <taxon>Arthropoda</taxon>
        <taxon>Hexapoda</taxon>
        <taxon>Insecta</taxon>
        <taxon>Pterygota</taxon>
        <taxon>Neoptera</taxon>
        <taxon>Endopterygota</taxon>
        <taxon>Diptera</taxon>
        <taxon>Nematocera</taxon>
        <taxon>Psychodoidea</taxon>
        <taxon>Psychodidae</taxon>
        <taxon>Lutzomyia</taxon>
        <taxon>Lutzomyia</taxon>
    </lineage>
</organism>
<evidence type="ECO:0000259" key="19">
    <source>
        <dbReference type="PROSITE" id="PS50011"/>
    </source>
</evidence>
<evidence type="ECO:0000313" key="21">
    <source>
        <dbReference type="EnsemblMetazoa" id="LLOJ001614-PA"/>
    </source>
</evidence>
<dbReference type="EC" id="4.6.1.2" evidence="3 15"/>
<dbReference type="FunFam" id="3.30.70.1230:FF:000004">
    <property type="entry name" value="Guanylate cyclase"/>
    <property type="match status" value="1"/>
</dbReference>
<feature type="compositionally biased region" description="Basic and acidic residues" evidence="17">
    <location>
        <begin position="1219"/>
        <end position="1234"/>
    </location>
</feature>
<keyword evidence="10" id="KW-0675">Receptor</keyword>
<dbReference type="VEuPathDB" id="VectorBase:LLOJ001614"/>
<dbReference type="Proteomes" id="UP000092461">
    <property type="component" value="Unassembled WGS sequence"/>
</dbReference>
<keyword evidence="8" id="KW-0342">GTP-binding</keyword>
<dbReference type="GO" id="GO:0004016">
    <property type="term" value="F:adenylate cyclase activity"/>
    <property type="evidence" value="ECO:0007669"/>
    <property type="project" value="TreeGrafter"/>
</dbReference>
<evidence type="ECO:0000259" key="20">
    <source>
        <dbReference type="PROSITE" id="PS50125"/>
    </source>
</evidence>
<keyword evidence="22" id="KW-1185">Reference proteome</keyword>
<dbReference type="FunFam" id="3.40.50.2300:FF:000311">
    <property type="entry name" value="Guanylate cyclase"/>
    <property type="match status" value="1"/>
</dbReference>
<dbReference type="InterPro" id="IPR028082">
    <property type="entry name" value="Peripla_BP_I"/>
</dbReference>
<dbReference type="Gene3D" id="1.10.510.10">
    <property type="entry name" value="Transferase(Phosphotransferase) domain 1"/>
    <property type="match status" value="2"/>
</dbReference>
<keyword evidence="5 18" id="KW-0732">Signal</keyword>
<dbReference type="FunFam" id="1.10.510.10:FF:000420">
    <property type="entry name" value="Guanylate cyclase"/>
    <property type="match status" value="1"/>
</dbReference>
<comment type="catalytic activity">
    <reaction evidence="1 15">
        <text>GTP = 3',5'-cyclic GMP + diphosphate</text>
        <dbReference type="Rhea" id="RHEA:13665"/>
        <dbReference type="ChEBI" id="CHEBI:33019"/>
        <dbReference type="ChEBI" id="CHEBI:37565"/>
        <dbReference type="ChEBI" id="CHEBI:57746"/>
        <dbReference type="EC" id="4.6.1.2"/>
    </reaction>
</comment>
<keyword evidence="6" id="KW-0547">Nucleotide-binding</keyword>
<evidence type="ECO:0000256" key="7">
    <source>
        <dbReference type="ARBA" id="ARBA00022989"/>
    </source>
</evidence>
<dbReference type="EMBL" id="AJWK01005565">
    <property type="status" value="NOT_ANNOTATED_CDS"/>
    <property type="molecule type" value="Genomic_DNA"/>
</dbReference>
<feature type="chain" id="PRO_5008407044" description="Guanylate cyclase" evidence="18">
    <location>
        <begin position="25"/>
        <end position="1375"/>
    </location>
</feature>
<dbReference type="InterPro" id="IPR001054">
    <property type="entry name" value="A/G_cyclase"/>
</dbReference>
<dbReference type="FunFam" id="3.40.50.2300:FF:000265">
    <property type="entry name" value="Guanylate cyclase"/>
    <property type="match status" value="1"/>
</dbReference>
<feature type="domain" description="Guanylate cyclase" evidence="20">
    <location>
        <begin position="1039"/>
        <end position="1169"/>
    </location>
</feature>
<dbReference type="GO" id="GO:0035556">
    <property type="term" value="P:intracellular signal transduction"/>
    <property type="evidence" value="ECO:0007669"/>
    <property type="project" value="InterPro"/>
</dbReference>
<evidence type="ECO:0000313" key="22">
    <source>
        <dbReference type="Proteomes" id="UP000092461"/>
    </source>
</evidence>
<feature type="coiled-coil region" evidence="16">
    <location>
        <begin position="976"/>
        <end position="1007"/>
    </location>
</feature>
<dbReference type="SMART" id="SM00044">
    <property type="entry name" value="CYCc"/>
    <property type="match status" value="1"/>
</dbReference>
<dbReference type="VEuPathDB" id="VectorBase:LLONM1_004630"/>
<accession>A0A1B0EWC7</accession>
<evidence type="ECO:0000256" key="11">
    <source>
        <dbReference type="ARBA" id="ARBA00023180"/>
    </source>
</evidence>
<dbReference type="SUPFAM" id="SSF56112">
    <property type="entry name" value="Protein kinase-like (PK-like)"/>
    <property type="match status" value="2"/>
</dbReference>
<dbReference type="CDD" id="cd14042">
    <property type="entry name" value="PK_GC-A_B"/>
    <property type="match status" value="1"/>
</dbReference>
<sequence length="1375" mass="155002">MKWCSFVHLVFVTINLCAVHKATSEVFTLGYLTGSQRKVGDLEYIRPGLTISGAISLAVSEVNSGILKDLGHSIEFIVAETYGEEVSSIRQTAALWTKQVAGYIGPQETCVHFCTHRDTSNKKDFPTFARTRPPDTQISKSVLSLLMAYNWTRVTFLYLDSEDNEFGAVAETIVSTLEAAGVRVHMILTWNTIYHHGYSKSPFDDLVELSFTDTRIYLILGHYYEHLGLLLSLEKRGLLEQGEYFVVGIDIEQYDTSDPGKYLKGLLQDEKDQRAEKAFRSYMAIVPSAPVAFNDFAIKVNKFMELPPFNFPNPLNHIGGVKQIRAEAAYLYDAVHLYTKALIRVMRNGANPRNGSHIIDAIKGSNYLSAMGYLVHMDENGDAAGNYTVLALGRERSRIPKDSNRTIVGLYPLGTFSKLAGDRVPDLQLSRTMNWLSGKPPIAEPQCGFRGEKCISYTGEISAGIAGVALLLLGIVSLVLYRNWKYEQELDSLLWKVDYKEIQMHESDKENNGQKLTRATHPLIRTSQVSLSSNPDADFRYSTIFTPIGLYKGQLYAIKKVQKKYVDITREMKKELKLIRDLRHDNICAFIGACTDPPNICIITEYCNRGSLKDVLENEDVKLDNMFTASMVADIIRGMIYLHESPLRFHGSLCTSNCLIDSRWVVKISDFGLQGFKQGADDFPDLKNMSSKHEKLFYKAPELLRAGSTVSIAGTCKGDVYSFGIVLYEIHTRQGPYGEEGKQVLDCLRKILNPIDPSRPFRPSLQPLESSFDCVRECLVECWAERPEDRPDFKMIRAKLRPLRKGMRPNIFDNMMAMMEKYANNLEALVDERTDQLQGFKQGADDFPDLKNMSSKHEKLFYKAPELLRAGSTVSIAGTCKGDVYSFGIVLYEIHTRQGPYGEEGKQVLDCLRKILNPIDPSRPFRPSLQPLESSFDCVRECLVECWAERPEDRPDFKMIRAKLRPLRKGMRPNIFDNMMAMMEKYANNLEALVDERTDQLQEEKKKTEALLLEMLPRPVAEQLKKGHKVEAESYDMVTIYFSDIVGFTAMSAESTPLQVVDFLNDLYTCFDSIIGHYDVYKVETIGDAYMVVSGLPIRNGIIHAAEIASMSLHLLDAVSEFKIRHRPNESLLLRIGIHSGPVCAGVVGLKMPRYCLFGDTVNTASRMESTGMPLKIHISGQCKQLLDRHGGYNFQERGVINIKGKGEQRTYWLTGENPEARLKRNKERTERRGSKGQNKLKQQSSFKLFDSIVTTAGLPRSSLKNRGMQQRPSLPRSSSLESPKKLRFASNNLLEHYSYQRYSDDALLEVTISDTSPRKSTNGSSDDFASSCPCIENLCSLDERPDGKDLATPPCFSPTAITPLLSNNIHNMAN</sequence>
<dbReference type="InterPro" id="IPR001170">
    <property type="entry name" value="ANPR/GUC"/>
</dbReference>
<dbReference type="Pfam" id="PF07714">
    <property type="entry name" value="PK_Tyr_Ser-Thr"/>
    <property type="match status" value="2"/>
</dbReference>
<evidence type="ECO:0000256" key="13">
    <source>
        <dbReference type="ARBA" id="ARBA00023293"/>
    </source>
</evidence>
<feature type="signal peptide" evidence="18">
    <location>
        <begin position="1"/>
        <end position="24"/>
    </location>
</feature>
<keyword evidence="16" id="KW-0175">Coiled coil</keyword>
<dbReference type="EMBL" id="AJWK01005563">
    <property type="status" value="NOT_ANNOTATED_CDS"/>
    <property type="molecule type" value="Genomic_DNA"/>
</dbReference>
<dbReference type="CDD" id="cd07302">
    <property type="entry name" value="CHD"/>
    <property type="match status" value="1"/>
</dbReference>
<proteinExistence type="inferred from homology"/>
<feature type="region of interest" description="Disordered" evidence="17">
    <location>
        <begin position="1216"/>
        <end position="1243"/>
    </location>
</feature>
<dbReference type="GO" id="GO:0005525">
    <property type="term" value="F:GTP binding"/>
    <property type="evidence" value="ECO:0007669"/>
    <property type="project" value="UniProtKB-KW"/>
</dbReference>
<dbReference type="PRINTS" id="PR00255">
    <property type="entry name" value="NATPEPTIDER"/>
</dbReference>
<feature type="domain" description="Protein kinase" evidence="19">
    <location>
        <begin position="502"/>
        <end position="804"/>
    </location>
</feature>
<dbReference type="GO" id="GO:0007168">
    <property type="term" value="P:receptor guanylyl cyclase signaling pathway"/>
    <property type="evidence" value="ECO:0007669"/>
    <property type="project" value="TreeGrafter"/>
</dbReference>
<dbReference type="InterPro" id="IPR000719">
    <property type="entry name" value="Prot_kinase_dom"/>
</dbReference>
<dbReference type="EnsemblMetazoa" id="LLOJ001614-RA">
    <property type="protein sequence ID" value="LLOJ001614-PA"/>
    <property type="gene ID" value="LLOJ001614"/>
</dbReference>
<dbReference type="Gene3D" id="3.30.70.1230">
    <property type="entry name" value="Nucleotide cyclase"/>
    <property type="match status" value="1"/>
</dbReference>
<evidence type="ECO:0000256" key="2">
    <source>
        <dbReference type="ARBA" id="ARBA00004479"/>
    </source>
</evidence>
<evidence type="ECO:0000256" key="18">
    <source>
        <dbReference type="SAM" id="SignalP"/>
    </source>
</evidence>
<evidence type="ECO:0000256" key="4">
    <source>
        <dbReference type="ARBA" id="ARBA00022692"/>
    </source>
</evidence>
<dbReference type="PROSITE" id="PS00452">
    <property type="entry name" value="GUANYLATE_CYCLASE_1"/>
    <property type="match status" value="1"/>
</dbReference>
<dbReference type="PROSITE" id="PS50125">
    <property type="entry name" value="GUANYLATE_CYCLASE_2"/>
    <property type="match status" value="1"/>
</dbReference>
<evidence type="ECO:0000256" key="5">
    <source>
        <dbReference type="ARBA" id="ARBA00022729"/>
    </source>
</evidence>
<evidence type="ECO:0000256" key="16">
    <source>
        <dbReference type="SAM" id="Coils"/>
    </source>
</evidence>
<dbReference type="CDD" id="cd06370">
    <property type="entry name" value="PBP1_SAP_GC-like"/>
    <property type="match status" value="1"/>
</dbReference>
<comment type="similarity">
    <text evidence="14">Belongs to the adenylyl cyclase class-4/guanylyl cyclase family.</text>
</comment>
<evidence type="ECO:0000256" key="1">
    <source>
        <dbReference type="ARBA" id="ARBA00001436"/>
    </source>
</evidence>
<evidence type="ECO:0000256" key="14">
    <source>
        <dbReference type="RuleBase" id="RU000405"/>
    </source>
</evidence>
<dbReference type="SUPFAM" id="SSF53822">
    <property type="entry name" value="Periplasmic binding protein-like I"/>
    <property type="match status" value="1"/>
</dbReference>
<dbReference type="GO" id="GO:0005524">
    <property type="term" value="F:ATP binding"/>
    <property type="evidence" value="ECO:0007669"/>
    <property type="project" value="InterPro"/>
</dbReference>
<dbReference type="GO" id="GO:0001653">
    <property type="term" value="F:peptide receptor activity"/>
    <property type="evidence" value="ECO:0007669"/>
    <property type="project" value="TreeGrafter"/>
</dbReference>
<evidence type="ECO:0000256" key="8">
    <source>
        <dbReference type="ARBA" id="ARBA00023134"/>
    </source>
</evidence>
<dbReference type="EMBL" id="AJWK01005564">
    <property type="status" value="NOT_ANNOTATED_CDS"/>
    <property type="molecule type" value="Genomic_DNA"/>
</dbReference>
<dbReference type="InterPro" id="IPR001828">
    <property type="entry name" value="ANF_lig-bd_rcpt"/>
</dbReference>
<keyword evidence="9" id="KW-0472">Membrane</keyword>
<dbReference type="InterPro" id="IPR001245">
    <property type="entry name" value="Ser-Thr/Tyr_kinase_cat_dom"/>
</dbReference>
<dbReference type="InterPro" id="IPR029787">
    <property type="entry name" value="Nucleotide_cyclase"/>
</dbReference>
<evidence type="ECO:0000256" key="9">
    <source>
        <dbReference type="ARBA" id="ARBA00023136"/>
    </source>
</evidence>
<evidence type="ECO:0000256" key="12">
    <source>
        <dbReference type="ARBA" id="ARBA00023239"/>
    </source>
</evidence>
<keyword evidence="11" id="KW-0325">Glycoprotein</keyword>
<feature type="compositionally biased region" description="Low complexity" evidence="17">
    <location>
        <begin position="1272"/>
        <end position="1282"/>
    </location>
</feature>
<keyword evidence="7" id="KW-1133">Transmembrane helix</keyword>
<reference evidence="21" key="1">
    <citation type="submission" date="2020-05" db="UniProtKB">
        <authorList>
            <consortium name="EnsemblMetazoa"/>
        </authorList>
    </citation>
    <scope>IDENTIFICATION</scope>
    <source>
        <strain evidence="21">Jacobina</strain>
    </source>
</reference>
<dbReference type="PROSITE" id="PS50011">
    <property type="entry name" value="PROTEIN_KINASE_DOM"/>
    <property type="match status" value="1"/>
</dbReference>
<dbReference type="PANTHER" id="PTHR11920:SF335">
    <property type="entry name" value="GUANYLATE CYCLASE"/>
    <property type="match status" value="1"/>
</dbReference>
<dbReference type="GO" id="GO:0004383">
    <property type="term" value="F:guanylate cyclase activity"/>
    <property type="evidence" value="ECO:0007669"/>
    <property type="project" value="UniProtKB-EC"/>
</dbReference>
<dbReference type="Pfam" id="PF00211">
    <property type="entry name" value="Guanylate_cyc"/>
    <property type="match status" value="1"/>
</dbReference>
<keyword evidence="4" id="KW-0812">Transmembrane</keyword>
<name>A0A1B0EWC7_LUTLO</name>
<dbReference type="SMART" id="SM00220">
    <property type="entry name" value="S_TKc"/>
    <property type="match status" value="1"/>
</dbReference>
<dbReference type="InterPro" id="IPR018297">
    <property type="entry name" value="A/G_cyclase_CS"/>
</dbReference>
<evidence type="ECO:0000256" key="6">
    <source>
        <dbReference type="ARBA" id="ARBA00022741"/>
    </source>
</evidence>
<protein>
    <recommendedName>
        <fullName evidence="3 15">Guanylate cyclase</fullName>
        <ecNumber evidence="3 15">4.6.1.2</ecNumber>
    </recommendedName>
</protein>
<evidence type="ECO:0000256" key="17">
    <source>
        <dbReference type="SAM" id="MobiDB-lite"/>
    </source>
</evidence>
<dbReference type="PANTHER" id="PTHR11920">
    <property type="entry name" value="GUANYLYL CYCLASE"/>
    <property type="match status" value="1"/>
</dbReference>
<dbReference type="InterPro" id="IPR011009">
    <property type="entry name" value="Kinase-like_dom_sf"/>
</dbReference>
<dbReference type="GO" id="GO:0005886">
    <property type="term" value="C:plasma membrane"/>
    <property type="evidence" value="ECO:0007669"/>
    <property type="project" value="TreeGrafter"/>
</dbReference>
<evidence type="ECO:0000256" key="3">
    <source>
        <dbReference type="ARBA" id="ARBA00012202"/>
    </source>
</evidence>
<feature type="region of interest" description="Disordered" evidence="17">
    <location>
        <begin position="1260"/>
        <end position="1283"/>
    </location>
</feature>
<comment type="subcellular location">
    <subcellularLocation>
        <location evidence="2">Membrane</location>
        <topology evidence="2">Single-pass type I membrane protein</topology>
    </subcellularLocation>
</comment>